<dbReference type="InterPro" id="IPR002938">
    <property type="entry name" value="FAD-bd"/>
</dbReference>
<dbReference type="PANTHER" id="PTHR47356">
    <property type="entry name" value="FAD-DEPENDENT MONOOXYGENASE ASQG-RELATED"/>
    <property type="match status" value="1"/>
</dbReference>
<evidence type="ECO:0000256" key="5">
    <source>
        <dbReference type="ARBA" id="ARBA00023002"/>
    </source>
</evidence>
<dbReference type="GeneID" id="89933403"/>
<evidence type="ECO:0000256" key="3">
    <source>
        <dbReference type="ARBA" id="ARBA00022630"/>
    </source>
</evidence>
<keyword evidence="3" id="KW-0285">Flavoprotein</keyword>
<dbReference type="InterPro" id="IPR002937">
    <property type="entry name" value="Amino_oxidase"/>
</dbReference>
<evidence type="ECO:0000259" key="6">
    <source>
        <dbReference type="Pfam" id="PF01494"/>
    </source>
</evidence>
<gene>
    <name evidence="8" type="ORF">N656DRAFT_333861</name>
</gene>
<feature type="domain" description="FAD-binding" evidence="6">
    <location>
        <begin position="167"/>
        <end position="251"/>
    </location>
</feature>
<comment type="cofactor">
    <cofactor evidence="1">
        <name>FAD</name>
        <dbReference type="ChEBI" id="CHEBI:57692"/>
    </cofactor>
</comment>
<dbReference type="InterPro" id="IPR050562">
    <property type="entry name" value="FAD_mOase_fung"/>
</dbReference>
<dbReference type="InterPro" id="IPR036188">
    <property type="entry name" value="FAD/NAD-bd_sf"/>
</dbReference>
<dbReference type="PRINTS" id="PR00420">
    <property type="entry name" value="RNGMNOXGNASE"/>
</dbReference>
<evidence type="ECO:0000313" key="9">
    <source>
        <dbReference type="Proteomes" id="UP001302812"/>
    </source>
</evidence>
<dbReference type="GO" id="GO:0071949">
    <property type="term" value="F:FAD binding"/>
    <property type="evidence" value="ECO:0007669"/>
    <property type="project" value="InterPro"/>
</dbReference>
<protein>
    <submittedName>
        <fullName evidence="8">FAD/NAD(P)-binding domain-containing protein</fullName>
    </submittedName>
</protein>
<dbReference type="AlphaFoldDB" id="A0AAN6QGD1"/>
<dbReference type="RefSeq" id="XP_064667244.1">
    <property type="nucleotide sequence ID" value="XM_064809280.1"/>
</dbReference>
<accession>A0AAN6QGD1</accession>
<keyword evidence="9" id="KW-1185">Reference proteome</keyword>
<proteinExistence type="inferred from homology"/>
<dbReference type="PANTHER" id="PTHR47356:SF2">
    <property type="entry name" value="FAD-BINDING DOMAIN-CONTAINING PROTEIN-RELATED"/>
    <property type="match status" value="1"/>
</dbReference>
<dbReference type="Gene3D" id="3.50.50.60">
    <property type="entry name" value="FAD/NAD(P)-binding domain"/>
    <property type="match status" value="1"/>
</dbReference>
<evidence type="ECO:0000313" key="8">
    <source>
        <dbReference type="EMBL" id="KAK4109674.1"/>
    </source>
</evidence>
<feature type="domain" description="Amine oxidase" evidence="7">
    <location>
        <begin position="19"/>
        <end position="62"/>
    </location>
</feature>
<keyword evidence="4" id="KW-0274">FAD</keyword>
<evidence type="ECO:0000256" key="2">
    <source>
        <dbReference type="ARBA" id="ARBA00007992"/>
    </source>
</evidence>
<evidence type="ECO:0000259" key="7">
    <source>
        <dbReference type="Pfam" id="PF01593"/>
    </source>
</evidence>
<reference evidence="8" key="2">
    <citation type="submission" date="2023-05" db="EMBL/GenBank/DDBJ databases">
        <authorList>
            <consortium name="Lawrence Berkeley National Laboratory"/>
            <person name="Steindorff A."/>
            <person name="Hensen N."/>
            <person name="Bonometti L."/>
            <person name="Westerberg I."/>
            <person name="Brannstrom I.O."/>
            <person name="Guillou S."/>
            <person name="Cros-Aarteil S."/>
            <person name="Calhoun S."/>
            <person name="Haridas S."/>
            <person name="Kuo A."/>
            <person name="Mondo S."/>
            <person name="Pangilinan J."/>
            <person name="Riley R."/>
            <person name="Labutti K."/>
            <person name="Andreopoulos B."/>
            <person name="Lipzen A."/>
            <person name="Chen C."/>
            <person name="Yanf M."/>
            <person name="Daum C."/>
            <person name="Ng V."/>
            <person name="Clum A."/>
            <person name="Ohm R."/>
            <person name="Martin F."/>
            <person name="Silar P."/>
            <person name="Natvig D."/>
            <person name="Lalanne C."/>
            <person name="Gautier V."/>
            <person name="Ament-Velasquez S.L."/>
            <person name="Kruys A."/>
            <person name="Hutchinson M.I."/>
            <person name="Powell A.J."/>
            <person name="Barry K."/>
            <person name="Miller A.N."/>
            <person name="Grigoriev I.V."/>
            <person name="Debuchy R."/>
            <person name="Gladieux P."/>
            <person name="Thoren M.H."/>
            <person name="Johannesson H."/>
        </authorList>
    </citation>
    <scope>NUCLEOTIDE SEQUENCE</scope>
    <source>
        <strain evidence="8">CBS 508.74</strain>
    </source>
</reference>
<dbReference type="GO" id="GO:0004497">
    <property type="term" value="F:monooxygenase activity"/>
    <property type="evidence" value="ECO:0007669"/>
    <property type="project" value="InterPro"/>
</dbReference>
<dbReference type="Pfam" id="PF01494">
    <property type="entry name" value="FAD_binding_3"/>
    <property type="match status" value="1"/>
</dbReference>
<dbReference type="Proteomes" id="UP001302812">
    <property type="component" value="Unassembled WGS sequence"/>
</dbReference>
<reference evidence="8" key="1">
    <citation type="journal article" date="2023" name="Mol. Phylogenet. Evol.">
        <title>Genome-scale phylogeny and comparative genomics of the fungal order Sordariales.</title>
        <authorList>
            <person name="Hensen N."/>
            <person name="Bonometti L."/>
            <person name="Westerberg I."/>
            <person name="Brannstrom I.O."/>
            <person name="Guillou S."/>
            <person name="Cros-Aarteil S."/>
            <person name="Calhoun S."/>
            <person name="Haridas S."/>
            <person name="Kuo A."/>
            <person name="Mondo S."/>
            <person name="Pangilinan J."/>
            <person name="Riley R."/>
            <person name="LaButti K."/>
            <person name="Andreopoulos B."/>
            <person name="Lipzen A."/>
            <person name="Chen C."/>
            <person name="Yan M."/>
            <person name="Daum C."/>
            <person name="Ng V."/>
            <person name="Clum A."/>
            <person name="Steindorff A."/>
            <person name="Ohm R.A."/>
            <person name="Martin F."/>
            <person name="Silar P."/>
            <person name="Natvig D.O."/>
            <person name="Lalanne C."/>
            <person name="Gautier V."/>
            <person name="Ament-Velasquez S.L."/>
            <person name="Kruys A."/>
            <person name="Hutchinson M.I."/>
            <person name="Powell A.J."/>
            <person name="Barry K."/>
            <person name="Miller A.N."/>
            <person name="Grigoriev I.V."/>
            <person name="Debuchy R."/>
            <person name="Gladieux P."/>
            <person name="Hiltunen Thoren M."/>
            <person name="Johannesson H."/>
        </authorList>
    </citation>
    <scope>NUCLEOTIDE SEQUENCE</scope>
    <source>
        <strain evidence="8">CBS 508.74</strain>
    </source>
</reference>
<comment type="caution">
    <text evidence="8">The sequence shown here is derived from an EMBL/GenBank/DDBJ whole genome shotgun (WGS) entry which is preliminary data.</text>
</comment>
<organism evidence="8 9">
    <name type="scientific">Canariomyces notabilis</name>
    <dbReference type="NCBI Taxonomy" id="2074819"/>
    <lineage>
        <taxon>Eukaryota</taxon>
        <taxon>Fungi</taxon>
        <taxon>Dikarya</taxon>
        <taxon>Ascomycota</taxon>
        <taxon>Pezizomycotina</taxon>
        <taxon>Sordariomycetes</taxon>
        <taxon>Sordariomycetidae</taxon>
        <taxon>Sordariales</taxon>
        <taxon>Chaetomiaceae</taxon>
        <taxon>Canariomyces</taxon>
    </lineage>
</organism>
<dbReference type="Pfam" id="PF01593">
    <property type="entry name" value="Amino_oxidase"/>
    <property type="match status" value="1"/>
</dbReference>
<evidence type="ECO:0000256" key="1">
    <source>
        <dbReference type="ARBA" id="ARBA00001974"/>
    </source>
</evidence>
<dbReference type="EMBL" id="MU853355">
    <property type="protein sequence ID" value="KAK4109674.1"/>
    <property type="molecule type" value="Genomic_DNA"/>
</dbReference>
<comment type="similarity">
    <text evidence="2">Belongs to the paxM FAD-dependent monooxygenase family.</text>
</comment>
<dbReference type="SUPFAM" id="SSF51905">
    <property type="entry name" value="FAD/NAD(P)-binding domain"/>
    <property type="match status" value="1"/>
</dbReference>
<sequence>MNRHGYPMLFFNRQWCLKELYDQLKHKKRVHLKSRVSQIDQTVDGVRVTTEDGRVFTGTLVIGTDGIHSRVRQEMRRIANANHPGYFDPDEEDKVPCSYMCSFGIAQHVEGWPGSEQCFTTGKGKSFLVLSGPGRRVYWFLFVKLPKIKYGKEIPSYSKEDEAVFVKEHGHLKIRENLTFDQVYAKRMTSTLTPLHEVVFKKWFFGRMLTIGDSAHKPNPLGGMGANAAIESCAEVLNALIDLKNSRPAGLDNLTQNEVKTVFRRVQQSRHERAVFVVSFSHRVQTLMAQENPIIGLLFLRVLVPLAGQHNFFRDLSDRTFGCSRIKHLPLPSRPRVIPYVHDLPAKPLGSFPKHMVRVLFSVGMVMLLYAAHYLTPNPIPGPSANWFQRTTTTWPANPTTWLSRIGTAEETGRTLRLVYPLAQTLSPLLIFLVEGYRIGRQNTLLSLPILFTAALQYYGLPRVLPIYAILSAWQVDQTPADRAVRVEVARVFVPSLVLSQVIPLLLNSTTGFPEKEGLGWRVKGLQILPAVLFAAMTAGLSRWFAKSTPDDEHERDKHPEWYTTDDIKHLRRAYHFVFVLQAAAHIGLLLNMTWDRDGKFGFGLDLANLMVPLHRVYEWVWLDLMGARLDVLLGSLAVACHNLNVVWQLRCQGYVGTRKAVMAGLSIALGHVLVGPGAPWAALWSWREGVIAGVSVA</sequence>
<name>A0AAN6QGD1_9PEZI</name>
<evidence type="ECO:0000256" key="4">
    <source>
        <dbReference type="ARBA" id="ARBA00022827"/>
    </source>
</evidence>
<keyword evidence="5" id="KW-0560">Oxidoreductase</keyword>